<organism evidence="3">
    <name type="scientific">Schistosoma curassoni</name>
    <dbReference type="NCBI Taxonomy" id="6186"/>
    <lineage>
        <taxon>Eukaryota</taxon>
        <taxon>Metazoa</taxon>
        <taxon>Spiralia</taxon>
        <taxon>Lophotrochozoa</taxon>
        <taxon>Platyhelminthes</taxon>
        <taxon>Trematoda</taxon>
        <taxon>Digenea</taxon>
        <taxon>Strigeidida</taxon>
        <taxon>Schistosomatoidea</taxon>
        <taxon>Schistosomatidae</taxon>
        <taxon>Schistosoma</taxon>
    </lineage>
</organism>
<reference evidence="3" key="1">
    <citation type="submission" date="2016-06" db="UniProtKB">
        <authorList>
            <consortium name="WormBaseParasite"/>
        </authorList>
    </citation>
    <scope>IDENTIFICATION</scope>
</reference>
<dbReference type="InterPro" id="IPR043502">
    <property type="entry name" value="DNA/RNA_pol_sf"/>
</dbReference>
<proteinExistence type="predicted"/>
<dbReference type="Gene3D" id="3.30.70.270">
    <property type="match status" value="1"/>
</dbReference>
<evidence type="ECO:0000313" key="2">
    <source>
        <dbReference type="Proteomes" id="UP000279833"/>
    </source>
</evidence>
<dbReference type="SUPFAM" id="SSF56672">
    <property type="entry name" value="DNA/RNA polymerases"/>
    <property type="match status" value="1"/>
</dbReference>
<evidence type="ECO:0000313" key="3">
    <source>
        <dbReference type="WBParaSite" id="SCUD_0000935801-mRNA-1"/>
    </source>
</evidence>
<dbReference type="InterPro" id="IPR043128">
    <property type="entry name" value="Rev_trsase/Diguanyl_cyclase"/>
</dbReference>
<sequence>MNNVVSDLEGVKAYQDDLVVHGSDKLVHDRGTIALLRRLTGKNIIKEPRKCSFCVSCFECLRYLVHCDGFRPDLKR</sequence>
<name>A0A183K2Z3_9TREM</name>
<dbReference type="AlphaFoldDB" id="A0A183K2Z3"/>
<protein>
    <submittedName>
        <fullName evidence="3">Reverse transcriptase domain-containing protein</fullName>
    </submittedName>
</protein>
<evidence type="ECO:0000313" key="1">
    <source>
        <dbReference type="EMBL" id="VDP35238.1"/>
    </source>
</evidence>
<dbReference type="WBParaSite" id="SCUD_0000935801-mRNA-1">
    <property type="protein sequence ID" value="SCUD_0000935801-mRNA-1"/>
    <property type="gene ID" value="SCUD_0000935801"/>
</dbReference>
<dbReference type="EMBL" id="UZAK01033185">
    <property type="protein sequence ID" value="VDP35238.1"/>
    <property type="molecule type" value="Genomic_DNA"/>
</dbReference>
<gene>
    <name evidence="1" type="ORF">SCUD_LOCUS9358</name>
</gene>
<keyword evidence="2" id="KW-1185">Reference proteome</keyword>
<dbReference type="Proteomes" id="UP000279833">
    <property type="component" value="Unassembled WGS sequence"/>
</dbReference>
<dbReference type="STRING" id="6186.A0A183K2Z3"/>
<reference evidence="1 2" key="2">
    <citation type="submission" date="2018-11" db="EMBL/GenBank/DDBJ databases">
        <authorList>
            <consortium name="Pathogen Informatics"/>
        </authorList>
    </citation>
    <scope>NUCLEOTIDE SEQUENCE [LARGE SCALE GENOMIC DNA]</scope>
    <source>
        <strain evidence="1">Dakar</strain>
        <strain evidence="2">Dakar, Senegal</strain>
    </source>
</reference>
<accession>A0A183K2Z3</accession>